<keyword evidence="11" id="KW-1185">Reference proteome</keyword>
<keyword evidence="8" id="KW-0560">Oxidoreductase</keyword>
<dbReference type="RefSeq" id="WP_371398675.1">
    <property type="nucleotide sequence ID" value="NZ_CP163424.1"/>
</dbReference>
<evidence type="ECO:0000256" key="8">
    <source>
        <dbReference type="ARBA" id="ARBA00023002"/>
    </source>
</evidence>
<dbReference type="EC" id="3.5.4.26" evidence="5"/>
<name>A0ABQ5V5Q4_9PROT</name>
<evidence type="ECO:0000256" key="5">
    <source>
        <dbReference type="ARBA" id="ARBA00012766"/>
    </source>
</evidence>
<dbReference type="Pfam" id="PF01872">
    <property type="entry name" value="RibD_C"/>
    <property type="match status" value="1"/>
</dbReference>
<dbReference type="InterPro" id="IPR002125">
    <property type="entry name" value="CMP_dCMP_dom"/>
</dbReference>
<comment type="similarity">
    <text evidence="4">In the C-terminal section; belongs to the HTP reductase family.</text>
</comment>
<dbReference type="PROSITE" id="PS51257">
    <property type="entry name" value="PROKAR_LIPOPROTEIN"/>
    <property type="match status" value="1"/>
</dbReference>
<comment type="caution">
    <text evidence="10">The sequence shown here is derived from an EMBL/GenBank/DDBJ whole genome shotgun (WGS) entry which is preliminary data.</text>
</comment>
<dbReference type="InterPro" id="IPR050765">
    <property type="entry name" value="Riboflavin_Biosynth_HTPR"/>
</dbReference>
<dbReference type="SUPFAM" id="SSF53927">
    <property type="entry name" value="Cytidine deaminase-like"/>
    <property type="match status" value="1"/>
</dbReference>
<dbReference type="EMBL" id="BSNJ01000008">
    <property type="protein sequence ID" value="GLQ21995.1"/>
    <property type="molecule type" value="Genomic_DNA"/>
</dbReference>
<dbReference type="Gene3D" id="3.40.140.10">
    <property type="entry name" value="Cytidine Deaminase, domain 2"/>
    <property type="match status" value="1"/>
</dbReference>
<evidence type="ECO:0000256" key="4">
    <source>
        <dbReference type="ARBA" id="ARBA00007417"/>
    </source>
</evidence>
<gene>
    <name evidence="10" type="ORF">GCM10007854_29500</name>
</gene>
<dbReference type="PANTHER" id="PTHR38011">
    <property type="entry name" value="DIHYDROFOLATE REDUCTASE FAMILY PROTEIN (AFU_ORTHOLOGUE AFUA_8G06820)"/>
    <property type="match status" value="1"/>
</dbReference>
<keyword evidence="7" id="KW-0521">NADP</keyword>
<comment type="similarity">
    <text evidence="3">In the N-terminal section; belongs to the cytidine and deoxycytidylate deaminase family.</text>
</comment>
<evidence type="ECO:0000256" key="3">
    <source>
        <dbReference type="ARBA" id="ARBA00005259"/>
    </source>
</evidence>
<dbReference type="InterPro" id="IPR024072">
    <property type="entry name" value="DHFR-like_dom_sf"/>
</dbReference>
<reference evidence="10" key="2">
    <citation type="submission" date="2023-01" db="EMBL/GenBank/DDBJ databases">
        <title>Draft genome sequence of Algimonas porphyrae strain NBRC 108216.</title>
        <authorList>
            <person name="Sun Q."/>
            <person name="Mori K."/>
        </authorList>
    </citation>
    <scope>NUCLEOTIDE SEQUENCE</scope>
    <source>
        <strain evidence="10">NBRC 108216</strain>
    </source>
</reference>
<accession>A0ABQ5V5Q4</accession>
<dbReference type="PANTHER" id="PTHR38011:SF7">
    <property type="entry name" value="2,5-DIAMINO-6-RIBOSYLAMINO-4(3H)-PYRIMIDINONE 5'-PHOSPHATE REDUCTASE"/>
    <property type="match status" value="1"/>
</dbReference>
<evidence type="ECO:0000313" key="10">
    <source>
        <dbReference type="EMBL" id="GLQ21995.1"/>
    </source>
</evidence>
<evidence type="ECO:0000313" key="11">
    <source>
        <dbReference type="Proteomes" id="UP001161390"/>
    </source>
</evidence>
<dbReference type="Gene3D" id="3.40.430.10">
    <property type="entry name" value="Dihydrofolate Reductase, subunit A"/>
    <property type="match status" value="1"/>
</dbReference>
<evidence type="ECO:0000259" key="9">
    <source>
        <dbReference type="PROSITE" id="PS51747"/>
    </source>
</evidence>
<dbReference type="InterPro" id="IPR002734">
    <property type="entry name" value="RibDG_C"/>
</dbReference>
<dbReference type="InterPro" id="IPR016193">
    <property type="entry name" value="Cytidine_deaminase-like"/>
</dbReference>
<evidence type="ECO:0000256" key="7">
    <source>
        <dbReference type="ARBA" id="ARBA00022857"/>
    </source>
</evidence>
<proteinExistence type="inferred from homology"/>
<sequence>MRILGEPVTGAGMVTLTLSCAVSADGYLDDRSSERVVLSSPEDLAAVLALRAQMDMIVIGAETLRRDDPSLATRGERHRASRAAAGLSPDPVKLVVTRSGDIPHDRAFFRDGMGEKIVLSRNPTRAPGTVEPFTGDPIDAVVQLAEARHFGQVLIEGGAQILRLALSKSRYLRLAVSPRRLGDGGHARLFDDLNRFLANLHVTQTEKLGDTRIYHIDLLLSRARPHMATALRLSARCPASETAFAVGCLGCDAALNVLATGYSRETGPQDHAEEAMLTKTSEPIHTVIVTLEPCLTRASKPTGCAQWLVRAGVKRVIYAVAEDATFTRQTGLAHLASHGIEVLHLPGFEAEFRAANASIYDAS</sequence>
<dbReference type="PROSITE" id="PS51747">
    <property type="entry name" value="CYT_DCMP_DEAMINASES_2"/>
    <property type="match status" value="1"/>
</dbReference>
<evidence type="ECO:0000256" key="2">
    <source>
        <dbReference type="ARBA" id="ARBA00004882"/>
    </source>
</evidence>
<protein>
    <recommendedName>
        <fullName evidence="6">Riboflavin biosynthesis protein RibD</fullName>
        <ecNumber evidence="5">3.5.4.26</ecNumber>
    </recommendedName>
</protein>
<reference evidence="10" key="1">
    <citation type="journal article" date="2014" name="Int. J. Syst. Evol. Microbiol.">
        <title>Complete genome of a new Firmicutes species belonging to the dominant human colonic microbiota ('Ruminococcus bicirculans') reveals two chromosomes and a selective capacity to utilize plant glucans.</title>
        <authorList>
            <consortium name="NISC Comparative Sequencing Program"/>
            <person name="Wegmann U."/>
            <person name="Louis P."/>
            <person name="Goesmann A."/>
            <person name="Henrissat B."/>
            <person name="Duncan S.H."/>
            <person name="Flint H.J."/>
        </authorList>
    </citation>
    <scope>NUCLEOTIDE SEQUENCE</scope>
    <source>
        <strain evidence="10">NBRC 108216</strain>
    </source>
</reference>
<dbReference type="SUPFAM" id="SSF53597">
    <property type="entry name" value="Dihydrofolate reductase-like"/>
    <property type="match status" value="1"/>
</dbReference>
<evidence type="ECO:0000256" key="6">
    <source>
        <dbReference type="ARBA" id="ARBA00019930"/>
    </source>
</evidence>
<evidence type="ECO:0000256" key="1">
    <source>
        <dbReference type="ARBA" id="ARBA00002151"/>
    </source>
</evidence>
<comment type="function">
    <text evidence="1">Converts 2,5-diamino-6-(ribosylamino)-4(3h)-pyrimidinone 5'-phosphate into 5-amino-6-(ribosylamino)-2,4(1h,3h)-pyrimidinedione 5'-phosphate.</text>
</comment>
<dbReference type="Pfam" id="PF00383">
    <property type="entry name" value="dCMP_cyt_deam_1"/>
    <property type="match status" value="1"/>
</dbReference>
<comment type="pathway">
    <text evidence="2">Cofactor biosynthesis; riboflavin biosynthesis; 5-amino-6-(D-ribitylamino)uracil from GTP: step 2/4.</text>
</comment>
<feature type="domain" description="CMP/dCMP-type deaminase" evidence="9">
    <location>
        <begin position="221"/>
        <end position="343"/>
    </location>
</feature>
<dbReference type="Proteomes" id="UP001161390">
    <property type="component" value="Unassembled WGS sequence"/>
</dbReference>
<organism evidence="10 11">
    <name type="scientific">Algimonas porphyrae</name>
    <dbReference type="NCBI Taxonomy" id="1128113"/>
    <lineage>
        <taxon>Bacteria</taxon>
        <taxon>Pseudomonadati</taxon>
        <taxon>Pseudomonadota</taxon>
        <taxon>Alphaproteobacteria</taxon>
        <taxon>Maricaulales</taxon>
        <taxon>Robiginitomaculaceae</taxon>
        <taxon>Algimonas</taxon>
    </lineage>
</organism>